<dbReference type="InParanoid" id="C3Y1W6"/>
<evidence type="ECO:0000256" key="2">
    <source>
        <dbReference type="ARBA" id="ARBA00004574"/>
    </source>
</evidence>
<evidence type="ECO:0000256" key="1">
    <source>
        <dbReference type="ARBA" id="ARBA00004123"/>
    </source>
</evidence>
<evidence type="ECO:0000256" key="5">
    <source>
        <dbReference type="ARBA" id="ARBA00022454"/>
    </source>
</evidence>
<protein>
    <recommendedName>
        <fullName evidence="4">CST complex subunit CTC1</fullName>
    </recommendedName>
</protein>
<keyword evidence="6" id="KW-0779">Telomere</keyword>
<dbReference type="STRING" id="7739.C3Y1W6"/>
<reference evidence="9" key="1">
    <citation type="journal article" date="2008" name="Nature">
        <title>The amphioxus genome and the evolution of the chordate karyotype.</title>
        <authorList>
            <consortium name="US DOE Joint Genome Institute (JGI-PGF)"/>
            <person name="Putnam N.H."/>
            <person name="Butts T."/>
            <person name="Ferrier D.E.K."/>
            <person name="Furlong R.F."/>
            <person name="Hellsten U."/>
            <person name="Kawashima T."/>
            <person name="Robinson-Rechavi M."/>
            <person name="Shoguchi E."/>
            <person name="Terry A."/>
            <person name="Yu J.-K."/>
            <person name="Benito-Gutierrez E.L."/>
            <person name="Dubchak I."/>
            <person name="Garcia-Fernandez J."/>
            <person name="Gibson-Brown J.J."/>
            <person name="Grigoriev I.V."/>
            <person name="Horton A.C."/>
            <person name="de Jong P.J."/>
            <person name="Jurka J."/>
            <person name="Kapitonov V.V."/>
            <person name="Kohara Y."/>
            <person name="Kuroki Y."/>
            <person name="Lindquist E."/>
            <person name="Lucas S."/>
            <person name="Osoegawa K."/>
            <person name="Pennacchio L.A."/>
            <person name="Salamov A.A."/>
            <person name="Satou Y."/>
            <person name="Sauka-Spengler T."/>
            <person name="Schmutz J."/>
            <person name="Shin-I T."/>
            <person name="Toyoda A."/>
            <person name="Bronner-Fraser M."/>
            <person name="Fujiyama A."/>
            <person name="Holland L.Z."/>
            <person name="Holland P.W.H."/>
            <person name="Satoh N."/>
            <person name="Rokhsar D.S."/>
        </authorList>
    </citation>
    <scope>NUCLEOTIDE SEQUENCE [LARGE SCALE GENOMIC DNA]</scope>
    <source>
        <strain evidence="9">S238N-H82</strain>
        <tissue evidence="9">Testes</tissue>
    </source>
</reference>
<dbReference type="GO" id="GO:0005634">
    <property type="term" value="C:nucleus"/>
    <property type="evidence" value="ECO:0007669"/>
    <property type="project" value="UniProtKB-SubCell"/>
</dbReference>
<keyword evidence="7" id="KW-0238">DNA-binding</keyword>
<dbReference type="GO" id="GO:0000781">
    <property type="term" value="C:chromosome, telomeric region"/>
    <property type="evidence" value="ECO:0007669"/>
    <property type="project" value="UniProtKB-SubCell"/>
</dbReference>
<dbReference type="PANTHER" id="PTHR14865:SF2">
    <property type="entry name" value="CST COMPLEX SUBUNIT CTC1"/>
    <property type="match status" value="1"/>
</dbReference>
<evidence type="ECO:0000313" key="9">
    <source>
        <dbReference type="EMBL" id="EEN65856.1"/>
    </source>
</evidence>
<dbReference type="PANTHER" id="PTHR14865">
    <property type="entry name" value="CST COMPLEX SUBUNIT CTC1"/>
    <property type="match status" value="1"/>
</dbReference>
<name>C3Y1W6_BRAFL</name>
<dbReference type="GO" id="GO:0003677">
    <property type="term" value="F:DNA binding"/>
    <property type="evidence" value="ECO:0007669"/>
    <property type="project" value="UniProtKB-KW"/>
</dbReference>
<evidence type="ECO:0000256" key="7">
    <source>
        <dbReference type="ARBA" id="ARBA00023125"/>
    </source>
</evidence>
<evidence type="ECO:0000256" key="8">
    <source>
        <dbReference type="ARBA" id="ARBA00023242"/>
    </source>
</evidence>
<sequence>MDELLAAVEVRTGRKISEVEQDWLRDLYCHVEKNIVESSSCSVSYLKLALTVVDQVFSITPGNMGYLEITVPPCQLINTSKIKEQDAIVLVSAAANFLNNRKGMETKVISIQGQVTGLTTILRVKEVVFFMFKLSSTTEKQHVPVIIKNSADKRNVYCSTAVTQFLPQFAGPQAVPSLLGTIIACVNSDIGIYQLDGKVRLHLGYQLHVNEGRGLRVGACVAVYNAHLVKEHIEVNISAPSSTKLYLKRYQTFEHDLDV</sequence>
<evidence type="ECO:0000256" key="4">
    <source>
        <dbReference type="ARBA" id="ARBA00016175"/>
    </source>
</evidence>
<gene>
    <name evidence="9" type="ORF">BRAFLDRAFT_78691</name>
</gene>
<keyword evidence="5" id="KW-0158">Chromosome</keyword>
<comment type="subcellular location">
    <subcellularLocation>
        <location evidence="2">Chromosome</location>
        <location evidence="2">Telomere</location>
    </subcellularLocation>
    <subcellularLocation>
        <location evidence="1">Nucleus</location>
    </subcellularLocation>
</comment>
<comment type="similarity">
    <text evidence="3">Belongs to the CTC1 family.</text>
</comment>
<keyword evidence="8" id="KW-0539">Nucleus</keyword>
<evidence type="ECO:0000256" key="6">
    <source>
        <dbReference type="ARBA" id="ARBA00022895"/>
    </source>
</evidence>
<accession>C3Y1W6</accession>
<dbReference type="AlphaFoldDB" id="C3Y1W6"/>
<organism>
    <name type="scientific">Branchiostoma floridae</name>
    <name type="common">Florida lancelet</name>
    <name type="synonym">Amphioxus</name>
    <dbReference type="NCBI Taxonomy" id="7739"/>
    <lineage>
        <taxon>Eukaryota</taxon>
        <taxon>Metazoa</taxon>
        <taxon>Chordata</taxon>
        <taxon>Cephalochordata</taxon>
        <taxon>Leptocardii</taxon>
        <taxon>Amphioxiformes</taxon>
        <taxon>Branchiostomatidae</taxon>
        <taxon>Branchiostoma</taxon>
    </lineage>
</organism>
<evidence type="ECO:0000256" key="3">
    <source>
        <dbReference type="ARBA" id="ARBA00006332"/>
    </source>
</evidence>
<dbReference type="InterPro" id="IPR042617">
    <property type="entry name" value="CTC1-like"/>
</dbReference>
<proteinExistence type="inferred from homology"/>
<dbReference type="EMBL" id="GG666480">
    <property type="protein sequence ID" value="EEN65856.1"/>
    <property type="molecule type" value="Genomic_DNA"/>
</dbReference>